<reference evidence="2" key="1">
    <citation type="submission" date="2019-08" db="EMBL/GenBank/DDBJ databases">
        <authorList>
            <person name="Kucharzyk K."/>
            <person name="Murdoch R.W."/>
            <person name="Higgins S."/>
            <person name="Loffler F."/>
        </authorList>
    </citation>
    <scope>NUCLEOTIDE SEQUENCE</scope>
</reference>
<dbReference type="EMBL" id="VSSQ01044969">
    <property type="protein sequence ID" value="MPM98838.1"/>
    <property type="molecule type" value="Genomic_DNA"/>
</dbReference>
<gene>
    <name evidence="2" type="ORF">SDC9_146028</name>
</gene>
<evidence type="ECO:0000313" key="2">
    <source>
        <dbReference type="EMBL" id="MPM98838.1"/>
    </source>
</evidence>
<dbReference type="AlphaFoldDB" id="A0A645ECL3"/>
<organism evidence="2">
    <name type="scientific">bioreactor metagenome</name>
    <dbReference type="NCBI Taxonomy" id="1076179"/>
    <lineage>
        <taxon>unclassified sequences</taxon>
        <taxon>metagenomes</taxon>
        <taxon>ecological metagenomes</taxon>
    </lineage>
</organism>
<proteinExistence type="predicted"/>
<comment type="caution">
    <text evidence="2">The sequence shown here is derived from an EMBL/GenBank/DDBJ whole genome shotgun (WGS) entry which is preliminary data.</text>
</comment>
<protein>
    <submittedName>
        <fullName evidence="2">Uncharacterized protein</fullName>
    </submittedName>
</protein>
<feature type="region of interest" description="Disordered" evidence="1">
    <location>
        <begin position="35"/>
        <end position="79"/>
    </location>
</feature>
<accession>A0A645ECL3</accession>
<evidence type="ECO:0000256" key="1">
    <source>
        <dbReference type="SAM" id="MobiDB-lite"/>
    </source>
</evidence>
<sequence>MHVEGIDKLFYVAADVAIFAHHFLKGRIVPHNHAGFTDGGGRHGSGHKPDRAGFKPCPDRGQRPAFSGTACHAHGSIAD</sequence>
<feature type="compositionally biased region" description="Basic and acidic residues" evidence="1">
    <location>
        <begin position="47"/>
        <end position="62"/>
    </location>
</feature>
<name>A0A645ECL3_9ZZZZ</name>